<accession>A0ABU3NSL1</accession>
<feature type="transmembrane region" description="Helical" evidence="4">
    <location>
        <begin position="105"/>
        <end position="123"/>
    </location>
</feature>
<protein>
    <submittedName>
        <fullName evidence="6">Response regulator transcription factor</fullName>
    </submittedName>
</protein>
<evidence type="ECO:0000256" key="4">
    <source>
        <dbReference type="SAM" id="Phobius"/>
    </source>
</evidence>
<dbReference type="Pfam" id="PF00196">
    <property type="entry name" value="GerE"/>
    <property type="match status" value="1"/>
</dbReference>
<name>A0ABU3NSL1_9CHLR</name>
<gene>
    <name evidence="6" type="ORF">QYE77_11240</name>
</gene>
<dbReference type="SUPFAM" id="SSF46894">
    <property type="entry name" value="C-terminal effector domain of the bipartite response regulators"/>
    <property type="match status" value="1"/>
</dbReference>
<reference evidence="6 7" key="1">
    <citation type="submission" date="2023-07" db="EMBL/GenBank/DDBJ databases">
        <title>Novel species of Thermanaerothrix with wide hydrolytic capabilities.</title>
        <authorList>
            <person name="Zayulina K.S."/>
            <person name="Podosokorskaya O.A."/>
            <person name="Elcheninov A.G."/>
        </authorList>
    </citation>
    <scope>NUCLEOTIDE SEQUENCE [LARGE SCALE GENOMIC DNA]</scope>
    <source>
        <strain evidence="6 7">4228-RoL</strain>
    </source>
</reference>
<dbReference type="InterPro" id="IPR016032">
    <property type="entry name" value="Sig_transdc_resp-reg_C-effctor"/>
</dbReference>
<keyword evidence="3" id="KW-0804">Transcription</keyword>
<feature type="transmembrane region" description="Helical" evidence="4">
    <location>
        <begin position="155"/>
        <end position="176"/>
    </location>
</feature>
<dbReference type="CDD" id="cd06170">
    <property type="entry name" value="LuxR_C_like"/>
    <property type="match status" value="1"/>
</dbReference>
<dbReference type="PRINTS" id="PR00038">
    <property type="entry name" value="HTHLUXR"/>
</dbReference>
<dbReference type="Gene3D" id="1.10.10.10">
    <property type="entry name" value="Winged helix-like DNA-binding domain superfamily/Winged helix DNA-binding domain"/>
    <property type="match status" value="1"/>
</dbReference>
<dbReference type="PANTHER" id="PTHR44688:SF16">
    <property type="entry name" value="DNA-BINDING TRANSCRIPTIONAL ACTIVATOR DEVR_DOSR"/>
    <property type="match status" value="1"/>
</dbReference>
<dbReference type="EMBL" id="JAUHMF010000002">
    <property type="protein sequence ID" value="MDT8898836.1"/>
    <property type="molecule type" value="Genomic_DNA"/>
</dbReference>
<feature type="domain" description="HTH luxR-type" evidence="5">
    <location>
        <begin position="2"/>
        <end position="67"/>
    </location>
</feature>
<comment type="caution">
    <text evidence="6">The sequence shown here is derived from an EMBL/GenBank/DDBJ whole genome shotgun (WGS) entry which is preliminary data.</text>
</comment>
<evidence type="ECO:0000259" key="5">
    <source>
        <dbReference type="PROSITE" id="PS50043"/>
    </source>
</evidence>
<dbReference type="Proteomes" id="UP001254165">
    <property type="component" value="Unassembled WGS sequence"/>
</dbReference>
<evidence type="ECO:0000256" key="1">
    <source>
        <dbReference type="ARBA" id="ARBA00023015"/>
    </source>
</evidence>
<dbReference type="InterPro" id="IPR036388">
    <property type="entry name" value="WH-like_DNA-bd_sf"/>
</dbReference>
<dbReference type="PROSITE" id="PS00622">
    <property type="entry name" value="HTH_LUXR_1"/>
    <property type="match status" value="1"/>
</dbReference>
<evidence type="ECO:0000313" key="6">
    <source>
        <dbReference type="EMBL" id="MDT8898836.1"/>
    </source>
</evidence>
<proteinExistence type="predicted"/>
<keyword evidence="2" id="KW-0238">DNA-binding</keyword>
<keyword evidence="4" id="KW-0812">Transmembrane</keyword>
<dbReference type="InterPro" id="IPR000792">
    <property type="entry name" value="Tscrpt_reg_LuxR_C"/>
</dbReference>
<organism evidence="6 7">
    <name type="scientific">Thermanaerothrix solaris</name>
    <dbReference type="NCBI Taxonomy" id="3058434"/>
    <lineage>
        <taxon>Bacteria</taxon>
        <taxon>Bacillati</taxon>
        <taxon>Chloroflexota</taxon>
        <taxon>Anaerolineae</taxon>
        <taxon>Anaerolineales</taxon>
        <taxon>Anaerolineaceae</taxon>
        <taxon>Thermanaerothrix</taxon>
    </lineage>
</organism>
<feature type="transmembrane region" description="Helical" evidence="4">
    <location>
        <begin position="129"/>
        <end position="148"/>
    </location>
</feature>
<keyword evidence="4" id="KW-0472">Membrane</keyword>
<keyword evidence="7" id="KW-1185">Reference proteome</keyword>
<sequence length="201" mass="22242">MEQYPDPMFSNREIEVLALLLQGKSNKEIAHTLGVSNRTIEAHLSSIYSKLAVTSRTEAVIKLTQMGWSSATDKTLPKEASKAPALDNRTAQVKDTLAKPLRFSAGKWAVMTLLTALGLIWIFTKQNWLLVPVLGFMAWIGLAEYLTATSVWKKWISLLIFILGFSLLCISPAWLISATPLAKDNAVLDLLQKIFHATSGQ</sequence>
<dbReference type="PANTHER" id="PTHR44688">
    <property type="entry name" value="DNA-BINDING TRANSCRIPTIONAL ACTIVATOR DEVR_DOSR"/>
    <property type="match status" value="1"/>
</dbReference>
<keyword evidence="4" id="KW-1133">Transmembrane helix</keyword>
<dbReference type="RefSeq" id="WP_315625499.1">
    <property type="nucleotide sequence ID" value="NZ_JAUHMF010000002.1"/>
</dbReference>
<evidence type="ECO:0000256" key="3">
    <source>
        <dbReference type="ARBA" id="ARBA00023163"/>
    </source>
</evidence>
<dbReference type="PROSITE" id="PS50043">
    <property type="entry name" value="HTH_LUXR_2"/>
    <property type="match status" value="1"/>
</dbReference>
<dbReference type="SMART" id="SM00421">
    <property type="entry name" value="HTH_LUXR"/>
    <property type="match status" value="1"/>
</dbReference>
<keyword evidence="1" id="KW-0805">Transcription regulation</keyword>
<evidence type="ECO:0000313" key="7">
    <source>
        <dbReference type="Proteomes" id="UP001254165"/>
    </source>
</evidence>
<evidence type="ECO:0000256" key="2">
    <source>
        <dbReference type="ARBA" id="ARBA00023125"/>
    </source>
</evidence>